<protein>
    <submittedName>
        <fullName evidence="1">Uncharacterized protein</fullName>
    </submittedName>
</protein>
<dbReference type="EMBL" id="CAJNOC010004672">
    <property type="protein sequence ID" value="CAF1029824.1"/>
    <property type="molecule type" value="Genomic_DNA"/>
</dbReference>
<evidence type="ECO:0000313" key="2">
    <source>
        <dbReference type="Proteomes" id="UP000663879"/>
    </source>
</evidence>
<dbReference type="OrthoDB" id="10060729at2759"/>
<gene>
    <name evidence="1" type="ORF">OXX778_LOCUS17809</name>
</gene>
<dbReference type="Proteomes" id="UP000663879">
    <property type="component" value="Unassembled WGS sequence"/>
</dbReference>
<evidence type="ECO:0000313" key="1">
    <source>
        <dbReference type="EMBL" id="CAF1029824.1"/>
    </source>
</evidence>
<keyword evidence="2" id="KW-1185">Reference proteome</keyword>
<comment type="caution">
    <text evidence="1">The sequence shown here is derived from an EMBL/GenBank/DDBJ whole genome shotgun (WGS) entry which is preliminary data.</text>
</comment>
<proteinExistence type="predicted"/>
<sequence>MIKSHIDDNQINWDENLQKYAHAYNSSVHETTRHTPFELMFGRKPKIPIDLIYLNPNSLSREPILEKCTVINEQGEIDVLADAVDTVEKNNPQIASEYLENLKKSLKDSFETKIKCKTPKKTNLKQDNYVAFMAYENCYVHLEVENELRKIQPVDFNGRGMFFELNCFSTKTEKQLNKPDLILDDKIKCPSCSREYTSKSSDRHLVDECENKIDNDDDIDIDFAQTDEFIEQITERKQNSVNYFEKSPILVSSIAKLCPEVVEINKKITGLDENEFKKAKKVSINDKIEDIVLEEYDVDDDDCVIDEFDTDTVEANHPVN</sequence>
<accession>A0A814IW81</accession>
<dbReference type="Gene3D" id="3.30.420.10">
    <property type="entry name" value="Ribonuclease H-like superfamily/Ribonuclease H"/>
    <property type="match status" value="1"/>
</dbReference>
<dbReference type="AlphaFoldDB" id="A0A814IW81"/>
<reference evidence="1" key="1">
    <citation type="submission" date="2021-02" db="EMBL/GenBank/DDBJ databases">
        <authorList>
            <person name="Nowell W R."/>
        </authorList>
    </citation>
    <scope>NUCLEOTIDE SEQUENCE</scope>
    <source>
        <strain evidence="1">Ploen Becks lab</strain>
    </source>
</reference>
<dbReference type="InterPro" id="IPR036397">
    <property type="entry name" value="RNaseH_sf"/>
</dbReference>
<name>A0A814IW81_9BILA</name>
<organism evidence="1 2">
    <name type="scientific">Brachionus calyciflorus</name>
    <dbReference type="NCBI Taxonomy" id="104777"/>
    <lineage>
        <taxon>Eukaryota</taxon>
        <taxon>Metazoa</taxon>
        <taxon>Spiralia</taxon>
        <taxon>Gnathifera</taxon>
        <taxon>Rotifera</taxon>
        <taxon>Eurotatoria</taxon>
        <taxon>Monogononta</taxon>
        <taxon>Pseudotrocha</taxon>
        <taxon>Ploima</taxon>
        <taxon>Brachionidae</taxon>
        <taxon>Brachionus</taxon>
    </lineage>
</organism>
<dbReference type="GO" id="GO:0003676">
    <property type="term" value="F:nucleic acid binding"/>
    <property type="evidence" value="ECO:0007669"/>
    <property type="project" value="InterPro"/>
</dbReference>